<dbReference type="RefSeq" id="WP_003098036.1">
    <property type="nucleotide sequence ID" value="NZ_AOUO01000384.1"/>
</dbReference>
<dbReference type="EMBL" id="AOUO01000384">
    <property type="protein sequence ID" value="EOD65618.1"/>
    <property type="molecule type" value="Genomic_DNA"/>
</dbReference>
<proteinExistence type="predicted"/>
<feature type="non-terminal residue" evidence="2">
    <location>
        <position position="63"/>
    </location>
</feature>
<organism evidence="2 3">
    <name type="scientific">Amycolatopsis vancoresmycina DSM 44592</name>
    <dbReference type="NCBI Taxonomy" id="1292037"/>
    <lineage>
        <taxon>Bacteria</taxon>
        <taxon>Bacillati</taxon>
        <taxon>Actinomycetota</taxon>
        <taxon>Actinomycetes</taxon>
        <taxon>Pseudonocardiales</taxon>
        <taxon>Pseudonocardiaceae</taxon>
        <taxon>Amycolatopsis</taxon>
    </lineage>
</organism>
<reference evidence="2 3" key="1">
    <citation type="submission" date="2013-02" db="EMBL/GenBank/DDBJ databases">
        <title>Draft genome sequence of Amycolatopsis vancoresmycina strain DSM 44592T.</title>
        <authorList>
            <person name="Kumar S."/>
            <person name="Kaur N."/>
            <person name="Kaur C."/>
            <person name="Raghava G.P.S."/>
            <person name="Mayilraj S."/>
        </authorList>
    </citation>
    <scope>NUCLEOTIDE SEQUENCE [LARGE SCALE GENOMIC DNA]</scope>
    <source>
        <strain evidence="2 3">DSM 44592</strain>
    </source>
</reference>
<protein>
    <submittedName>
        <fullName evidence="2">Uncharacterized protein</fullName>
    </submittedName>
</protein>
<dbReference type="OrthoDB" id="9178552at2"/>
<keyword evidence="3" id="KW-1185">Reference proteome</keyword>
<sequence length="63" mass="6772">MSGHLDRYGEHQDDDVDTTQAAHHECNDGWLDADGAVPCLTCRPHLAPPARTPRPAPEVAEAG</sequence>
<feature type="region of interest" description="Disordered" evidence="1">
    <location>
        <begin position="1"/>
        <end position="22"/>
    </location>
</feature>
<evidence type="ECO:0000313" key="2">
    <source>
        <dbReference type="EMBL" id="EOD65618.1"/>
    </source>
</evidence>
<gene>
    <name evidence="2" type="ORF">H480_25830</name>
</gene>
<accession>R1G262</accession>
<comment type="caution">
    <text evidence="2">The sequence shown here is derived from an EMBL/GenBank/DDBJ whole genome shotgun (WGS) entry which is preliminary data.</text>
</comment>
<evidence type="ECO:0000313" key="3">
    <source>
        <dbReference type="Proteomes" id="UP000014139"/>
    </source>
</evidence>
<dbReference type="Proteomes" id="UP000014139">
    <property type="component" value="Unassembled WGS sequence"/>
</dbReference>
<dbReference type="AlphaFoldDB" id="R1G262"/>
<feature type="compositionally biased region" description="Basic and acidic residues" evidence="1">
    <location>
        <begin position="1"/>
        <end position="11"/>
    </location>
</feature>
<name>R1G262_9PSEU</name>
<evidence type="ECO:0000256" key="1">
    <source>
        <dbReference type="SAM" id="MobiDB-lite"/>
    </source>
</evidence>